<evidence type="ECO:0000313" key="1">
    <source>
        <dbReference type="EMBL" id="ARN75895.1"/>
    </source>
</evidence>
<dbReference type="Pfam" id="PF20143">
    <property type="entry name" value="NAD_kinase_C"/>
    <property type="match status" value="1"/>
</dbReference>
<gene>
    <name evidence="1" type="ORF">BST96_18390</name>
</gene>
<dbReference type="InterPro" id="IPR017438">
    <property type="entry name" value="ATP-NAD_kinase_N"/>
</dbReference>
<keyword evidence="1" id="KW-0808">Transferase</keyword>
<keyword evidence="1" id="KW-0418">Kinase</keyword>
<dbReference type="GO" id="GO:0006741">
    <property type="term" value="P:NADP+ biosynthetic process"/>
    <property type="evidence" value="ECO:0007669"/>
    <property type="project" value="InterPro"/>
</dbReference>
<dbReference type="RefSeq" id="WP_085760090.1">
    <property type="nucleotide sequence ID" value="NZ_CP019343.1"/>
</dbReference>
<dbReference type="PANTHER" id="PTHR40697:SF2">
    <property type="entry name" value="ATP-NAD KINASE-RELATED"/>
    <property type="match status" value="1"/>
</dbReference>
<evidence type="ECO:0000313" key="2">
    <source>
        <dbReference type="Proteomes" id="UP000193450"/>
    </source>
</evidence>
<accession>A0A1X9NJ77</accession>
<dbReference type="Pfam" id="PF01513">
    <property type="entry name" value="NAD_kinase"/>
    <property type="match status" value="1"/>
</dbReference>
<dbReference type="OrthoDB" id="5511344at2"/>
<dbReference type="InterPro" id="IPR016064">
    <property type="entry name" value="NAD/diacylglycerol_kinase_sf"/>
</dbReference>
<keyword evidence="2" id="KW-1185">Reference proteome</keyword>
<name>A0A1X9NJ77_9GAMM</name>
<sequence length="377" mass="39763">MFKLGLIINPLAGIGGPLALKGSDGEAIVAAAKSRGAQPRAPQRAIEALKAIDKPNLVTVYGFAGEMGGDIALAAGLAFEAIGESSTPSSAEDTIAAARVLQQQGVDLILFAGGDGTARDIFAAVAGDFPVLGIPAGVKMHSGVYAVSPQAAGEIVRRLINGQLIDIGLAEVRDIDEARFRQGVVSSRFFGELLVPKEGRFLQQVKSSGREVEALVLQDIAADIVESMEDDCLYIIGPGTTPRAVLDELQLENTLLGFDAVVNNELLGADLDESALFALVEQYPLVKVIITAIGGQGHIIGRGNQQLSPRIIRAVGLDNLMIVATKTKITELEGRPLQVDSNDPELDQSLSGYRQIITGYHDAIMYPVGLASEEESQ</sequence>
<dbReference type="AlphaFoldDB" id="A0A1X9NJ77"/>
<dbReference type="KEGG" id="osg:BST96_18390"/>
<organism evidence="1 2">
    <name type="scientific">Oceanicoccus sagamiensis</name>
    <dbReference type="NCBI Taxonomy" id="716816"/>
    <lineage>
        <taxon>Bacteria</taxon>
        <taxon>Pseudomonadati</taxon>
        <taxon>Pseudomonadota</taxon>
        <taxon>Gammaproteobacteria</taxon>
        <taxon>Cellvibrionales</taxon>
        <taxon>Spongiibacteraceae</taxon>
        <taxon>Oceanicoccus</taxon>
    </lineage>
</organism>
<dbReference type="GO" id="GO:0005524">
    <property type="term" value="F:ATP binding"/>
    <property type="evidence" value="ECO:0007669"/>
    <property type="project" value="UniProtKB-ARBA"/>
</dbReference>
<proteinExistence type="predicted"/>
<dbReference type="GO" id="GO:0003951">
    <property type="term" value="F:NAD+ kinase activity"/>
    <property type="evidence" value="ECO:0007669"/>
    <property type="project" value="InterPro"/>
</dbReference>
<protein>
    <submittedName>
        <fullName evidence="1">ATP-NAD kinase</fullName>
    </submittedName>
</protein>
<dbReference type="EMBL" id="CP019343">
    <property type="protein sequence ID" value="ARN75895.1"/>
    <property type="molecule type" value="Genomic_DNA"/>
</dbReference>
<dbReference type="GO" id="GO:0051287">
    <property type="term" value="F:NAD binding"/>
    <property type="evidence" value="ECO:0007669"/>
    <property type="project" value="UniProtKB-ARBA"/>
</dbReference>
<dbReference type="InterPro" id="IPR011386">
    <property type="entry name" value="Put_ATP-NAD_kin"/>
</dbReference>
<dbReference type="Proteomes" id="UP000193450">
    <property type="component" value="Chromosome"/>
</dbReference>
<dbReference type="STRING" id="716816.BST96_18390"/>
<reference evidence="1 2" key="1">
    <citation type="submission" date="2016-11" db="EMBL/GenBank/DDBJ databases">
        <title>Trade-off between light-utilization and light-protection in marine flavobacteria.</title>
        <authorList>
            <person name="Kumagai Y."/>
        </authorList>
    </citation>
    <scope>NUCLEOTIDE SEQUENCE [LARGE SCALE GENOMIC DNA]</scope>
    <source>
        <strain evidence="1 2">NBRC 107125</strain>
    </source>
</reference>
<dbReference type="SUPFAM" id="SSF111331">
    <property type="entry name" value="NAD kinase/diacylglycerol kinase-like"/>
    <property type="match status" value="1"/>
</dbReference>
<dbReference type="PANTHER" id="PTHR40697">
    <property type="entry name" value="ACETOIN CATABOLISM PROTEIN X"/>
    <property type="match status" value="1"/>
</dbReference>
<dbReference type="PIRSF" id="PIRSF016907">
    <property type="entry name" value="Kin_ATP-NAD"/>
    <property type="match status" value="1"/>
</dbReference>
<dbReference type="InterPro" id="IPR039065">
    <property type="entry name" value="AcoX-like"/>
</dbReference>
<dbReference type="Gene3D" id="3.40.50.10330">
    <property type="entry name" value="Probable inorganic polyphosphate/atp-NAD kinase, domain 1"/>
    <property type="match status" value="1"/>
</dbReference>
<dbReference type="InterPro" id="IPR002504">
    <property type="entry name" value="NADK"/>
</dbReference>